<protein>
    <submittedName>
        <fullName evidence="1">Uncharacterized protein</fullName>
    </submittedName>
</protein>
<proteinExistence type="predicted"/>
<keyword evidence="2" id="KW-1185">Reference proteome</keyword>
<gene>
    <name evidence="1" type="ordered locus">Anacy_2272</name>
</gene>
<evidence type="ECO:0000313" key="1">
    <source>
        <dbReference type="EMBL" id="AFZ57728.1"/>
    </source>
</evidence>
<accession>K9ZEV0</accession>
<dbReference type="PATRIC" id="fig|272123.3.peg.2473"/>
<dbReference type="EMBL" id="CP003659">
    <property type="protein sequence ID" value="AFZ57728.1"/>
    <property type="molecule type" value="Genomic_DNA"/>
</dbReference>
<dbReference type="HOGENOM" id="CLU_204590_0_0_3"/>
<dbReference type="eggNOG" id="ENOG5031ZJP">
    <property type="taxonomic scope" value="Bacteria"/>
</dbReference>
<dbReference type="AlphaFoldDB" id="K9ZEV0"/>
<dbReference type="KEGG" id="acy:Anacy_2272"/>
<sequence length="74" mass="8369">MANIHISKLLPTGYELFNDSASFLNELATQETLFVAGGGHSCHGKYHGHNHSYKDYSYKDHSYRNNSGYSGGWW</sequence>
<dbReference type="RefSeq" id="WP_015214364.1">
    <property type="nucleotide sequence ID" value="NC_019771.1"/>
</dbReference>
<reference evidence="2" key="1">
    <citation type="journal article" date="2013" name="Proc. Natl. Acad. Sci. U.S.A.">
        <title>Improving the coverage of the cyanobacterial phylum using diversity-driven genome sequencing.</title>
        <authorList>
            <person name="Shih P.M."/>
            <person name="Wu D."/>
            <person name="Latifi A."/>
            <person name="Axen S.D."/>
            <person name="Fewer D.P."/>
            <person name="Talla E."/>
            <person name="Calteau A."/>
            <person name="Cai F."/>
            <person name="Tandeau de Marsac N."/>
            <person name="Rippka R."/>
            <person name="Herdman M."/>
            <person name="Sivonen K."/>
            <person name="Coursin T."/>
            <person name="Laurent T."/>
            <person name="Goodwin L."/>
            <person name="Nolan M."/>
            <person name="Davenport K.W."/>
            <person name="Han C.S."/>
            <person name="Rubin E.M."/>
            <person name="Eisen J.A."/>
            <person name="Woyke T."/>
            <person name="Gugger M."/>
            <person name="Kerfeld C.A."/>
        </authorList>
    </citation>
    <scope>NUCLEOTIDE SEQUENCE [LARGE SCALE GENOMIC DNA]</scope>
    <source>
        <strain evidence="2">ATCC 27899 / PCC 7122</strain>
    </source>
</reference>
<dbReference type="Proteomes" id="UP000010474">
    <property type="component" value="Chromosome"/>
</dbReference>
<evidence type="ECO:0000313" key="2">
    <source>
        <dbReference type="Proteomes" id="UP000010474"/>
    </source>
</evidence>
<organism evidence="1 2">
    <name type="scientific">Anabaena cylindrica (strain ATCC 27899 / PCC 7122)</name>
    <dbReference type="NCBI Taxonomy" id="272123"/>
    <lineage>
        <taxon>Bacteria</taxon>
        <taxon>Bacillati</taxon>
        <taxon>Cyanobacteriota</taxon>
        <taxon>Cyanophyceae</taxon>
        <taxon>Nostocales</taxon>
        <taxon>Nostocaceae</taxon>
        <taxon>Anabaena</taxon>
    </lineage>
</organism>
<name>K9ZEV0_ANACC</name>
<dbReference type="OrthoDB" id="495720at2"/>